<accession>A0A252BVX9</accession>
<keyword evidence="3" id="KW-1185">Reference proteome</keyword>
<feature type="signal peptide" evidence="1">
    <location>
        <begin position="1"/>
        <end position="22"/>
    </location>
</feature>
<sequence>MRHFGRAACLLVALGVFAPAMAANPPRRVRTPAPAPILEPLRVPPLARAVIFDRINHTSPQPVALEVEGISVQVEVAPQQPCPGKAMLMEASNPAPAGGEPPCTVATLVLKAPGHPAFRQDIAPLITGDDGGMLGTLRLALYHLDKSGGPLQVLLSGYTMGAHCCTVAAIVGLDDTGQWRVTPLPSQDGDGTPVVLDINHDGGRQFVLGDQQFNYVFASYAWSVLPVVIYDYTPGTLRNVTTQPAYAPFLRAGFRRDFPAFRAPPPPDRKDINGFLAAYVANSANLGQLRSGWMYMRHWYDRRADSGQTWCALDPSVKVRGVEGCPAPYQRKVPYPQALALFLLQTGYITHAQCVALGYDPEKIVREQAAVQAATTARWHAAHPG</sequence>
<dbReference type="STRING" id="1236501.GCA_000613865_01223"/>
<dbReference type="OrthoDB" id="1522627at2"/>
<evidence type="ECO:0008006" key="4">
    <source>
        <dbReference type="Google" id="ProtNLM"/>
    </source>
</evidence>
<proteinExistence type="predicted"/>
<organism evidence="2 3">
    <name type="scientific">Acetobacter okinawensis</name>
    <dbReference type="NCBI Taxonomy" id="1076594"/>
    <lineage>
        <taxon>Bacteria</taxon>
        <taxon>Pseudomonadati</taxon>
        <taxon>Pseudomonadota</taxon>
        <taxon>Alphaproteobacteria</taxon>
        <taxon>Acetobacterales</taxon>
        <taxon>Acetobacteraceae</taxon>
        <taxon>Acetobacter</taxon>
    </lineage>
</organism>
<evidence type="ECO:0000313" key="3">
    <source>
        <dbReference type="Proteomes" id="UP000194931"/>
    </source>
</evidence>
<keyword evidence="1" id="KW-0732">Signal</keyword>
<dbReference type="EMBL" id="JOPJ01000008">
    <property type="protein sequence ID" value="OUJ12961.1"/>
    <property type="molecule type" value="Genomic_DNA"/>
</dbReference>
<reference evidence="3" key="1">
    <citation type="submission" date="2014-06" db="EMBL/GenBank/DDBJ databases">
        <authorList>
            <person name="Winans N.J."/>
            <person name="Newell P.D."/>
            <person name="Douglas A.E."/>
        </authorList>
    </citation>
    <scope>NUCLEOTIDE SEQUENCE [LARGE SCALE GENOMIC DNA]</scope>
</reference>
<name>A0A252BVX9_9PROT</name>
<dbReference type="Proteomes" id="UP000194931">
    <property type="component" value="Unassembled WGS sequence"/>
</dbReference>
<dbReference type="RefSeq" id="WP_143296291.1">
    <property type="nucleotide sequence ID" value="NZ_JOPJ01000008.1"/>
</dbReference>
<protein>
    <recommendedName>
        <fullName evidence="4">Thylakoid lumen protein</fullName>
    </recommendedName>
</protein>
<feature type="chain" id="PRO_5012919686" description="Thylakoid lumen protein" evidence="1">
    <location>
        <begin position="23"/>
        <end position="385"/>
    </location>
</feature>
<dbReference type="eggNOG" id="ENOG503322P">
    <property type="taxonomic scope" value="Bacteria"/>
</dbReference>
<gene>
    <name evidence="2" type="ORF">HK26_12545</name>
</gene>
<dbReference type="AlphaFoldDB" id="A0A252BVX9"/>
<evidence type="ECO:0000313" key="2">
    <source>
        <dbReference type="EMBL" id="OUJ12961.1"/>
    </source>
</evidence>
<evidence type="ECO:0000256" key="1">
    <source>
        <dbReference type="SAM" id="SignalP"/>
    </source>
</evidence>
<comment type="caution">
    <text evidence="2">The sequence shown here is derived from an EMBL/GenBank/DDBJ whole genome shotgun (WGS) entry which is preliminary data.</text>
</comment>